<evidence type="ECO:0000256" key="2">
    <source>
        <dbReference type="SAM" id="MobiDB-lite"/>
    </source>
</evidence>
<dbReference type="Proteomes" id="UP000036356">
    <property type="component" value="Unassembled WGS sequence"/>
</dbReference>
<feature type="region of interest" description="Disordered" evidence="2">
    <location>
        <begin position="527"/>
        <end position="557"/>
    </location>
</feature>
<sequence length="1469" mass="171051">MPRINRIRIINFSYNNDSRHIQDETFNFHGGENALLSLANGGGKSVLVQLCFQPIVPEIRIQGRRINAFFRKKRLPAYVLIEWKLDAAGGYLLTGIGMVAAEVSGVEDERNRVKYFTFTSRYTGSNDFDLANIELIKQSGNILEIKPFKEAREMIAEREKKDPYNFGCFYDDDGDRYRKRLAEFGIAQDEWRNIIAKINDHEGGLDEIFQKHKNSSQLLNEWIIKTIEKVIFKDRAEAHRLEEMLEGLVREVIENERFILEKEVLDEFLKVYGEQVVSLVELLNGLEEQKNYGAKLAAMYSYLDSETVKLNEKNEDNKITLDNIELERKRINLEDRSHAYWLRRDEYLLAASRLAESEEKSRENEEKLEITKRSLKILQAAGLRDELRVKRADLSGIDEKLKVSKSQFDTDNRMRNLEYSLKMATQEILQSLESVLTRLKEEKGEQETLRVQADKDVSDLGNNLRKFEGEKGSLQQQKLQYESHERDVRSKLKLSLSRNLLGELAADEIEKARFELKKKLEDLKNEGQQLTEERAGKEQRQLEADQEIQGVGEETSREKNVLHDLERDIEVYEQQEREIQGILQKFGFNFELRFDRVRLQAAFDQLLKDLNHSLEEAVRMRDDAKESLFSLNNGRLHIPEEIISLLADKDISYETGEAYLRNQSPEIRQKLLAANPVLPYALILARQDIELLAQAIKNLTLRRAIPIMAYEDLSLSMSLLADRWVQTAEGIFLVCLYEGRIFDHSGLEKLEEELKRKQKDSLEQYRHYTEERNEVVAKQTICSRFAFKADYRYDLAKKKTASEIKLQTLADRRDFLRQEKENLRITLQNLKQKIQTVIESQQKAQKAVELFEAWIEQENDYQTCRQRLTEVNEAIAGAERRKSELEASLVSFQKKIEGFTLEIEQKKIEVRDIRKKYNTYQDAQEAEFIAGTVEELEERLQALKAQYSGEIELLEKRKTELQSEGVKKEKELSKLGLSEGDYIEVVYDEGKLDEINLEISVLEEFNKKLQNKRFAATGIESAAKEACRIAEEEVRKLGAESPLGQEDIKGDFPGRRHKLAEQQAKLTEEITQISRKITDYNKLMEQITSHINKLKVEPEKGFRPEQDVKSQTGLLVERYRTIEAKNRTQGDGLRQKYSGLKAEYRDKNTNIGNIFKGLDQLWDKAEMGYDDFYYLYERLSLHQDKLRELIKLHENQLFNLERNKKDMVQQSLLQGMRFYEEIEWISDHSKVRLQGRSRPVQMLKIELALDSHDAAGLRMKDYIEACIAKVREETRQEKSEEEVKKAIAKLMYNRELLNIYLGNSNIPVRVFKIDLNMQNSSLKTWEDAMRENSGGEKFVVYFSVLSALMAYTRSRTLEAAGAEEDKDSSVLVMDNPFGPISSEHLLNPLFEIAKKHRTQLICLSDLKQNSILNCFNLIYMLKVRASAIGSNEYLKFEEIIRDDSDIHNDEKLEKAIFRVSEHKQINLFD</sequence>
<feature type="coiled-coil region" evidence="1">
    <location>
        <begin position="1183"/>
        <end position="1210"/>
    </location>
</feature>
<organism evidence="3 4">
    <name type="scientific">Desulfosporosinus acididurans</name>
    <dbReference type="NCBI Taxonomy" id="476652"/>
    <lineage>
        <taxon>Bacteria</taxon>
        <taxon>Bacillati</taxon>
        <taxon>Bacillota</taxon>
        <taxon>Clostridia</taxon>
        <taxon>Eubacteriales</taxon>
        <taxon>Desulfitobacteriaceae</taxon>
        <taxon>Desulfosporosinus</taxon>
    </lineage>
</organism>
<comment type="caution">
    <text evidence="3">The sequence shown here is derived from an EMBL/GenBank/DDBJ whole genome shotgun (WGS) entry which is preliminary data.</text>
</comment>
<keyword evidence="1" id="KW-0175">Coiled coil</keyword>
<dbReference type="EMBL" id="LDZY01000011">
    <property type="protein sequence ID" value="KLU64795.1"/>
    <property type="molecule type" value="Genomic_DNA"/>
</dbReference>
<name>A0A0J1FMU2_9FIRM</name>
<gene>
    <name evidence="3" type="ORF">DEAC_c31230</name>
</gene>
<feature type="coiled-coil region" evidence="1">
    <location>
        <begin position="422"/>
        <end position="449"/>
    </location>
</feature>
<dbReference type="RefSeq" id="WP_047810954.1">
    <property type="nucleotide sequence ID" value="NZ_LDZY01000011.1"/>
</dbReference>
<evidence type="ECO:0000313" key="4">
    <source>
        <dbReference type="Proteomes" id="UP000036356"/>
    </source>
</evidence>
<proteinExistence type="predicted"/>
<accession>A0A0J1FMU2</accession>
<evidence type="ECO:0000256" key="1">
    <source>
        <dbReference type="SAM" id="Coils"/>
    </source>
</evidence>
<dbReference type="STRING" id="476652.DEAC_c31230"/>
<feature type="coiled-coil region" evidence="1">
    <location>
        <begin position="806"/>
        <end position="1012"/>
    </location>
</feature>
<protein>
    <submittedName>
        <fullName evidence="3">Uncharacterized protein</fullName>
    </submittedName>
</protein>
<reference evidence="3 4" key="1">
    <citation type="submission" date="2015-06" db="EMBL/GenBank/DDBJ databases">
        <title>Draft genome of the moderately acidophilic sulfate reducer Candidatus Desulfosporosinus acididurans strain M1.</title>
        <authorList>
            <person name="Poehlein A."/>
            <person name="Petzsch P."/>
            <person name="Johnson B.D."/>
            <person name="Schloemann M."/>
            <person name="Daniel R."/>
            <person name="Muehling M."/>
        </authorList>
    </citation>
    <scope>NUCLEOTIDE SEQUENCE [LARGE SCALE GENOMIC DNA]</scope>
    <source>
        <strain evidence="3 4">M1</strain>
    </source>
</reference>
<feature type="compositionally biased region" description="Basic and acidic residues" evidence="2">
    <location>
        <begin position="527"/>
        <end position="543"/>
    </location>
</feature>
<dbReference type="PATRIC" id="fig|476652.3.peg.3286"/>
<keyword evidence="4" id="KW-1185">Reference proteome</keyword>
<evidence type="ECO:0000313" key="3">
    <source>
        <dbReference type="EMBL" id="KLU64795.1"/>
    </source>
</evidence>